<keyword evidence="1" id="KW-0547">Nucleotide-binding</keyword>
<organism evidence="4 5">
    <name type="scientific">Trichonephila clavipes</name>
    <name type="common">Golden silk orbweaver</name>
    <name type="synonym">Nephila clavipes</name>
    <dbReference type="NCBI Taxonomy" id="2585209"/>
    <lineage>
        <taxon>Eukaryota</taxon>
        <taxon>Metazoa</taxon>
        <taxon>Ecdysozoa</taxon>
        <taxon>Arthropoda</taxon>
        <taxon>Chelicerata</taxon>
        <taxon>Arachnida</taxon>
        <taxon>Araneae</taxon>
        <taxon>Araneomorphae</taxon>
        <taxon>Entelegynae</taxon>
        <taxon>Araneoidea</taxon>
        <taxon>Nephilidae</taxon>
        <taxon>Trichonephila</taxon>
    </lineage>
</organism>
<keyword evidence="1" id="KW-0378">Hydrolase</keyword>
<keyword evidence="1" id="KW-0234">DNA repair</keyword>
<comment type="cofactor">
    <cofactor evidence="1">
        <name>Mg(2+)</name>
        <dbReference type="ChEBI" id="CHEBI:18420"/>
    </cofactor>
</comment>
<keyword evidence="1" id="KW-0067">ATP-binding</keyword>
<dbReference type="GO" id="GO:0016787">
    <property type="term" value="F:hydrolase activity"/>
    <property type="evidence" value="ECO:0007669"/>
    <property type="project" value="UniProtKB-KW"/>
</dbReference>
<sequence>MLRECKLLVWDESTMSHKKAIEALNPTLQDLRDSTDIMGGMVVLLAGDFRQTLPVIQRGTPADEIQACIKSSNVWSRVEKLSLKTNMRVHLHNDVDSGLNAEMLLKIGDGCLEVDAESYISLSREFCSLVENYMDLIAHVFPELQQHLCCDQWLCARAILAPKNEVVSRINTDILKEVQGEMKEYLSMNTIMDTELSTSYRVEFLNSLELSGVPSHKLQLKQNVPVMLMRNLNAPLLCIGTRLRITKLGQNILGVLLF</sequence>
<keyword evidence="5" id="KW-1185">Reference proteome</keyword>
<dbReference type="InterPro" id="IPR049163">
    <property type="entry name" value="Pif1-like_2B_dom"/>
</dbReference>
<dbReference type="InterPro" id="IPR010285">
    <property type="entry name" value="DNA_helicase_pif1-like_DEAD"/>
</dbReference>
<dbReference type="Proteomes" id="UP000887159">
    <property type="component" value="Unassembled WGS sequence"/>
</dbReference>
<dbReference type="SUPFAM" id="SSF52540">
    <property type="entry name" value="P-loop containing nucleoside triphosphate hydrolases"/>
    <property type="match status" value="1"/>
</dbReference>
<evidence type="ECO:0000313" key="5">
    <source>
        <dbReference type="Proteomes" id="UP000887159"/>
    </source>
</evidence>
<dbReference type="EC" id="5.6.2.3" evidence="1"/>
<keyword evidence="1" id="KW-0233">DNA recombination</keyword>
<proteinExistence type="inferred from homology"/>
<reference evidence="4" key="1">
    <citation type="submission" date="2020-08" db="EMBL/GenBank/DDBJ databases">
        <title>Multicomponent nature underlies the extraordinary mechanical properties of spider dragline silk.</title>
        <authorList>
            <person name="Kono N."/>
            <person name="Nakamura H."/>
            <person name="Mori M."/>
            <person name="Yoshida Y."/>
            <person name="Ohtoshi R."/>
            <person name="Malay A.D."/>
            <person name="Moran D.A.P."/>
            <person name="Tomita M."/>
            <person name="Numata K."/>
            <person name="Arakawa K."/>
        </authorList>
    </citation>
    <scope>NUCLEOTIDE SEQUENCE</scope>
</reference>
<dbReference type="EMBL" id="BMAU01021035">
    <property type="protein sequence ID" value="GFX87564.1"/>
    <property type="molecule type" value="Genomic_DNA"/>
</dbReference>
<accession>A0A8X6R8Q9</accession>
<feature type="domain" description="DNA helicase Pif1-like 2B" evidence="3">
    <location>
        <begin position="203"/>
        <end position="248"/>
    </location>
</feature>
<dbReference type="PANTHER" id="PTHR10492:SF57">
    <property type="entry name" value="ATP-DEPENDENT DNA HELICASE"/>
    <property type="match status" value="1"/>
</dbReference>
<evidence type="ECO:0000259" key="3">
    <source>
        <dbReference type="Pfam" id="PF21530"/>
    </source>
</evidence>
<dbReference type="GO" id="GO:0043139">
    <property type="term" value="F:5'-3' DNA helicase activity"/>
    <property type="evidence" value="ECO:0007669"/>
    <property type="project" value="UniProtKB-EC"/>
</dbReference>
<dbReference type="GO" id="GO:0005524">
    <property type="term" value="F:ATP binding"/>
    <property type="evidence" value="ECO:0007669"/>
    <property type="project" value="UniProtKB-KW"/>
</dbReference>
<dbReference type="InterPro" id="IPR027417">
    <property type="entry name" value="P-loop_NTPase"/>
</dbReference>
<dbReference type="GO" id="GO:0006281">
    <property type="term" value="P:DNA repair"/>
    <property type="evidence" value="ECO:0007669"/>
    <property type="project" value="UniProtKB-KW"/>
</dbReference>
<dbReference type="Gene3D" id="3.40.50.300">
    <property type="entry name" value="P-loop containing nucleotide triphosphate hydrolases"/>
    <property type="match status" value="1"/>
</dbReference>
<evidence type="ECO:0000256" key="1">
    <source>
        <dbReference type="RuleBase" id="RU363044"/>
    </source>
</evidence>
<comment type="catalytic activity">
    <reaction evidence="1">
        <text>ATP + H2O = ADP + phosphate + H(+)</text>
        <dbReference type="Rhea" id="RHEA:13065"/>
        <dbReference type="ChEBI" id="CHEBI:15377"/>
        <dbReference type="ChEBI" id="CHEBI:15378"/>
        <dbReference type="ChEBI" id="CHEBI:30616"/>
        <dbReference type="ChEBI" id="CHEBI:43474"/>
        <dbReference type="ChEBI" id="CHEBI:456216"/>
        <dbReference type="EC" id="5.6.2.3"/>
    </reaction>
</comment>
<dbReference type="AlphaFoldDB" id="A0A8X6R8Q9"/>
<name>A0A8X6R8Q9_TRICX</name>
<protein>
    <recommendedName>
        <fullName evidence="1">ATP-dependent DNA helicase</fullName>
        <ecNumber evidence="1">5.6.2.3</ecNumber>
    </recommendedName>
</protein>
<evidence type="ECO:0000313" key="4">
    <source>
        <dbReference type="EMBL" id="GFX87564.1"/>
    </source>
</evidence>
<dbReference type="GO" id="GO:0006310">
    <property type="term" value="P:DNA recombination"/>
    <property type="evidence" value="ECO:0007669"/>
    <property type="project" value="UniProtKB-KW"/>
</dbReference>
<comment type="caution">
    <text evidence="4">The sequence shown here is derived from an EMBL/GenBank/DDBJ whole genome shotgun (WGS) entry which is preliminary data.</text>
</comment>
<keyword evidence="1 4" id="KW-0347">Helicase</keyword>
<dbReference type="PANTHER" id="PTHR10492">
    <property type="match status" value="1"/>
</dbReference>
<dbReference type="Pfam" id="PF05970">
    <property type="entry name" value="PIF1"/>
    <property type="match status" value="1"/>
</dbReference>
<dbReference type="Pfam" id="PF21530">
    <property type="entry name" value="Pif1_2B_dom"/>
    <property type="match status" value="1"/>
</dbReference>
<gene>
    <name evidence="4" type="primary">pif1</name>
    <name evidence="4" type="ORF">TNCV_1330951</name>
</gene>
<keyword evidence="1" id="KW-0227">DNA damage</keyword>
<dbReference type="GO" id="GO:0000723">
    <property type="term" value="P:telomere maintenance"/>
    <property type="evidence" value="ECO:0007669"/>
    <property type="project" value="InterPro"/>
</dbReference>
<feature type="domain" description="DNA helicase Pif1-like DEAD-box helicase" evidence="2">
    <location>
        <begin position="2"/>
        <end position="113"/>
    </location>
</feature>
<comment type="similarity">
    <text evidence="1">Belongs to the helicase family.</text>
</comment>
<evidence type="ECO:0000259" key="2">
    <source>
        <dbReference type="Pfam" id="PF05970"/>
    </source>
</evidence>